<reference evidence="7" key="1">
    <citation type="submission" date="2022-08" db="EMBL/GenBank/DDBJ databases">
        <title>The genomic sequence of strain Paenibacillus sp. SCIV0701.</title>
        <authorList>
            <person name="Zhao H."/>
        </authorList>
    </citation>
    <scope>NUCLEOTIDE SEQUENCE</scope>
    <source>
        <strain evidence="7">SCIV0701</strain>
    </source>
</reference>
<feature type="domain" description="FAD dependent oxidoreductase" evidence="6">
    <location>
        <begin position="5"/>
        <end position="357"/>
    </location>
</feature>
<dbReference type="InterPro" id="IPR036188">
    <property type="entry name" value="FAD/NAD-bd_sf"/>
</dbReference>
<dbReference type="PANTHER" id="PTHR13847">
    <property type="entry name" value="SARCOSINE DEHYDROGENASE-RELATED"/>
    <property type="match status" value="1"/>
</dbReference>
<dbReference type="Gene3D" id="3.50.50.60">
    <property type="entry name" value="FAD/NAD(P)-binding domain"/>
    <property type="match status" value="1"/>
</dbReference>
<dbReference type="NCBIfam" id="TIGR02352">
    <property type="entry name" value="thiamin_ThiO"/>
    <property type="match status" value="1"/>
</dbReference>
<dbReference type="GO" id="GO:0009228">
    <property type="term" value="P:thiamine biosynthetic process"/>
    <property type="evidence" value="ECO:0007669"/>
    <property type="project" value="UniProtKB-KW"/>
</dbReference>
<accession>A0A9X2S807</accession>
<dbReference type="EMBL" id="JANIPJ010000004">
    <property type="protein sequence ID" value="MCR2803869.1"/>
    <property type="molecule type" value="Genomic_DNA"/>
</dbReference>
<dbReference type="Pfam" id="PF01266">
    <property type="entry name" value="DAO"/>
    <property type="match status" value="1"/>
</dbReference>
<evidence type="ECO:0000313" key="7">
    <source>
        <dbReference type="EMBL" id="MCR2803869.1"/>
    </source>
</evidence>
<evidence type="ECO:0000256" key="5">
    <source>
        <dbReference type="ARBA" id="ARBA00050018"/>
    </source>
</evidence>
<dbReference type="PANTHER" id="PTHR13847:SF289">
    <property type="entry name" value="GLYCINE OXIDASE"/>
    <property type="match status" value="1"/>
</dbReference>
<dbReference type="SUPFAM" id="SSF51905">
    <property type="entry name" value="FAD/NAD(P)-binding domain"/>
    <property type="match status" value="1"/>
</dbReference>
<comment type="caution">
    <text evidence="7">The sequence shown here is derived from an EMBL/GenBank/DDBJ whole genome shotgun (WGS) entry which is preliminary data.</text>
</comment>
<evidence type="ECO:0000313" key="8">
    <source>
        <dbReference type="Proteomes" id="UP001141950"/>
    </source>
</evidence>
<keyword evidence="2" id="KW-0784">Thiamine biosynthesis</keyword>
<dbReference type="GO" id="GO:0050660">
    <property type="term" value="F:flavin adenine dinucleotide binding"/>
    <property type="evidence" value="ECO:0007669"/>
    <property type="project" value="InterPro"/>
</dbReference>
<comment type="pathway">
    <text evidence="1">Cofactor biosynthesis; thiamine diphosphate biosynthesis.</text>
</comment>
<gene>
    <name evidence="7" type="primary">thiO</name>
    <name evidence="7" type="ORF">NQZ67_08235</name>
</gene>
<proteinExistence type="predicted"/>
<dbReference type="AlphaFoldDB" id="A0A9X2S807"/>
<organism evidence="7 8">
    <name type="scientific">Paenibacillus soyae</name>
    <dbReference type="NCBI Taxonomy" id="2969249"/>
    <lineage>
        <taxon>Bacteria</taxon>
        <taxon>Bacillati</taxon>
        <taxon>Bacillota</taxon>
        <taxon>Bacilli</taxon>
        <taxon>Bacillales</taxon>
        <taxon>Paenibacillaceae</taxon>
        <taxon>Paenibacillus</taxon>
    </lineage>
</organism>
<comment type="catalytic activity">
    <reaction evidence="4">
        <text>glycine + O2 + H2O = glyoxylate + H2O2 + NH4(+)</text>
        <dbReference type="Rhea" id="RHEA:11532"/>
        <dbReference type="ChEBI" id="CHEBI:15377"/>
        <dbReference type="ChEBI" id="CHEBI:15379"/>
        <dbReference type="ChEBI" id="CHEBI:16240"/>
        <dbReference type="ChEBI" id="CHEBI:28938"/>
        <dbReference type="ChEBI" id="CHEBI:36655"/>
        <dbReference type="ChEBI" id="CHEBI:57305"/>
        <dbReference type="EC" id="1.4.3.19"/>
    </reaction>
</comment>
<sequence>MSEHIIIMGGGVIGLSVAFELQSRGYQTTVLEMARCGGQASGAAAGMLAPYSENVEGPDPFFQLCLDSLRLYPDWIGRVRERSDVTFEYSESGSLYLSYHEADRLALEGRLLWQREHGSTGAIIDGPDLFDMEPLLSRQVKAALYTPEESHLYAPDYVRALEDACRSTGGAIHEQLGRVSVLEWRNGIVLEAQDGRRFSGDRLVVCSGAWAQELAETFDLPLPIYPIRGQICAYALDDVAGDVDGKAVRHMLFGNQGYLVAKANGTLVCGASEDVAGFDTSVTERGIERLRGWNKQAIPALENCAPFHQWAGLRPSTQDGYPFLGGLDPAAQVMFAAGHYRNGILLSPITAKLVADRIENKALPSYYSYFAPGRFDMS</sequence>
<evidence type="ECO:0000256" key="1">
    <source>
        <dbReference type="ARBA" id="ARBA00004948"/>
    </source>
</evidence>
<dbReference type="SUPFAM" id="SSF54373">
    <property type="entry name" value="FAD-linked reductases, C-terminal domain"/>
    <property type="match status" value="1"/>
</dbReference>
<protein>
    <recommendedName>
        <fullName evidence="5">glycine oxidase</fullName>
        <ecNumber evidence="5">1.4.3.19</ecNumber>
    </recommendedName>
</protein>
<keyword evidence="3 7" id="KW-0560">Oxidoreductase</keyword>
<dbReference type="RefSeq" id="WP_257444479.1">
    <property type="nucleotide sequence ID" value="NZ_JANIPJ010000004.1"/>
</dbReference>
<evidence type="ECO:0000256" key="4">
    <source>
        <dbReference type="ARBA" id="ARBA00049872"/>
    </source>
</evidence>
<evidence type="ECO:0000256" key="3">
    <source>
        <dbReference type="ARBA" id="ARBA00023002"/>
    </source>
</evidence>
<dbReference type="GO" id="GO:0043799">
    <property type="term" value="F:glycine oxidase activity"/>
    <property type="evidence" value="ECO:0007669"/>
    <property type="project" value="UniProtKB-EC"/>
</dbReference>
<dbReference type="InterPro" id="IPR012727">
    <property type="entry name" value="Gly_oxidase_ThiO"/>
</dbReference>
<dbReference type="EC" id="1.4.3.19" evidence="5"/>
<keyword evidence="8" id="KW-1185">Reference proteome</keyword>
<dbReference type="Gene3D" id="3.30.9.10">
    <property type="entry name" value="D-Amino Acid Oxidase, subunit A, domain 2"/>
    <property type="match status" value="1"/>
</dbReference>
<name>A0A9X2S807_9BACL</name>
<dbReference type="Proteomes" id="UP001141950">
    <property type="component" value="Unassembled WGS sequence"/>
</dbReference>
<evidence type="ECO:0000256" key="2">
    <source>
        <dbReference type="ARBA" id="ARBA00022977"/>
    </source>
</evidence>
<dbReference type="InterPro" id="IPR006076">
    <property type="entry name" value="FAD-dep_OxRdtase"/>
</dbReference>
<evidence type="ECO:0000259" key="6">
    <source>
        <dbReference type="Pfam" id="PF01266"/>
    </source>
</evidence>
<dbReference type="GO" id="GO:0005737">
    <property type="term" value="C:cytoplasm"/>
    <property type="evidence" value="ECO:0007669"/>
    <property type="project" value="TreeGrafter"/>
</dbReference>